<feature type="compositionally biased region" description="Polar residues" evidence="1">
    <location>
        <begin position="104"/>
        <end position="113"/>
    </location>
</feature>
<name>A0A1R0GNP5_9FUNG</name>
<evidence type="ECO:0000256" key="1">
    <source>
        <dbReference type="SAM" id="MobiDB-lite"/>
    </source>
</evidence>
<evidence type="ECO:0000313" key="3">
    <source>
        <dbReference type="Proteomes" id="UP000187455"/>
    </source>
</evidence>
<feature type="region of interest" description="Disordered" evidence="1">
    <location>
        <begin position="80"/>
        <end position="132"/>
    </location>
</feature>
<protein>
    <submittedName>
        <fullName evidence="2">Uncharacterized protein</fullName>
    </submittedName>
</protein>
<dbReference type="EMBL" id="LSSL01006248">
    <property type="protein sequence ID" value="OLY78515.1"/>
    <property type="molecule type" value="Genomic_DNA"/>
</dbReference>
<sequence>MRVRRPEIYGEALQTETRKPCLIIFRFLSINSAAFFAFAKRSVDLVQQLTEKAAEIADSQIKEMTSLGMDAEGSKISDVTVAKPSPSLPPPKKKFKAALDSKGSDTTTKNGGSSKVGEKDSGAKSDSKSKDAELRRIVRETAASLLESQPQVPVSKLLKKVRKSVSKKCPTLDTDQVKEFVDQATVSLKDSFLVLDWN</sequence>
<reference evidence="2 3" key="1">
    <citation type="journal article" date="2016" name="Mol. Biol. Evol.">
        <title>Genome-Wide Survey of Gut Fungi (Harpellales) Reveals the First Horizontally Transferred Ubiquitin Gene from a Mosquito Host.</title>
        <authorList>
            <person name="Wang Y."/>
            <person name="White M.M."/>
            <person name="Kvist S."/>
            <person name="Moncalvo J.M."/>
        </authorList>
    </citation>
    <scope>NUCLEOTIDE SEQUENCE [LARGE SCALE GENOMIC DNA]</scope>
    <source>
        <strain evidence="2 3">ALG-7-W6</strain>
    </source>
</reference>
<proteinExistence type="predicted"/>
<keyword evidence="3" id="KW-1185">Reference proteome</keyword>
<accession>A0A1R0GNP5</accession>
<evidence type="ECO:0000313" key="2">
    <source>
        <dbReference type="EMBL" id="OLY78515.1"/>
    </source>
</evidence>
<dbReference type="Proteomes" id="UP000187455">
    <property type="component" value="Unassembled WGS sequence"/>
</dbReference>
<comment type="caution">
    <text evidence="2">The sequence shown here is derived from an EMBL/GenBank/DDBJ whole genome shotgun (WGS) entry which is preliminary data.</text>
</comment>
<feature type="compositionally biased region" description="Basic and acidic residues" evidence="1">
    <location>
        <begin position="116"/>
        <end position="132"/>
    </location>
</feature>
<gene>
    <name evidence="2" type="ORF">AYI68_g7435</name>
</gene>
<dbReference type="AlphaFoldDB" id="A0A1R0GNP5"/>
<organism evidence="2 3">
    <name type="scientific">Smittium mucronatum</name>
    <dbReference type="NCBI Taxonomy" id="133383"/>
    <lineage>
        <taxon>Eukaryota</taxon>
        <taxon>Fungi</taxon>
        <taxon>Fungi incertae sedis</taxon>
        <taxon>Zoopagomycota</taxon>
        <taxon>Kickxellomycotina</taxon>
        <taxon>Harpellomycetes</taxon>
        <taxon>Harpellales</taxon>
        <taxon>Legeriomycetaceae</taxon>
        <taxon>Smittium</taxon>
    </lineage>
</organism>